<feature type="region of interest" description="Disordered" evidence="1">
    <location>
        <begin position="86"/>
        <end position="202"/>
    </location>
</feature>
<evidence type="ECO:0000256" key="2">
    <source>
        <dbReference type="SAM" id="Phobius"/>
    </source>
</evidence>
<keyword evidence="2" id="KW-1133">Transmembrane helix</keyword>
<keyword evidence="2" id="KW-0812">Transmembrane</keyword>
<feature type="compositionally biased region" description="Basic residues" evidence="1">
    <location>
        <begin position="114"/>
        <end position="126"/>
    </location>
</feature>
<dbReference type="EMBL" id="CAAALY010252136">
    <property type="protein sequence ID" value="VEL36393.1"/>
    <property type="molecule type" value="Genomic_DNA"/>
</dbReference>
<feature type="compositionally biased region" description="Polar residues" evidence="1">
    <location>
        <begin position="94"/>
        <end position="103"/>
    </location>
</feature>
<dbReference type="Proteomes" id="UP000784294">
    <property type="component" value="Unassembled WGS sequence"/>
</dbReference>
<dbReference type="AlphaFoldDB" id="A0A448XH90"/>
<gene>
    <name evidence="3" type="ORF">PXEA_LOCUS29833</name>
</gene>
<feature type="transmembrane region" description="Helical" evidence="2">
    <location>
        <begin position="6"/>
        <end position="28"/>
    </location>
</feature>
<proteinExistence type="predicted"/>
<accession>A0A448XH90</accession>
<feature type="compositionally biased region" description="Polar residues" evidence="1">
    <location>
        <begin position="149"/>
        <end position="165"/>
    </location>
</feature>
<organism evidence="3 4">
    <name type="scientific">Protopolystoma xenopodis</name>
    <dbReference type="NCBI Taxonomy" id="117903"/>
    <lineage>
        <taxon>Eukaryota</taxon>
        <taxon>Metazoa</taxon>
        <taxon>Spiralia</taxon>
        <taxon>Lophotrochozoa</taxon>
        <taxon>Platyhelminthes</taxon>
        <taxon>Monogenea</taxon>
        <taxon>Polyopisthocotylea</taxon>
        <taxon>Polystomatidea</taxon>
        <taxon>Polystomatidae</taxon>
        <taxon>Protopolystoma</taxon>
    </lineage>
</organism>
<sequence>MIVTKLRYWFYSFLVRLFILKFFLFFALSHYPVSQSQFYTGHTDGESIYSYFSQQEICSPGPQHQHLNPLPEEHQLAGFSEAFSQTLDPALPTGSPNGPSQHDQMAGLVGGGGKPHHHRRRRRKQPHGGTPTGTGLGTPGDNGAGASPGQDQTNSLLVPDQTSVVGNEEQRSGVICLGQMSGGQPGFVETRSGQQEQHIDQA</sequence>
<name>A0A448XH90_9PLAT</name>
<evidence type="ECO:0000313" key="3">
    <source>
        <dbReference type="EMBL" id="VEL36393.1"/>
    </source>
</evidence>
<evidence type="ECO:0000256" key="1">
    <source>
        <dbReference type="SAM" id="MobiDB-lite"/>
    </source>
</evidence>
<reference evidence="3" key="1">
    <citation type="submission" date="2018-11" db="EMBL/GenBank/DDBJ databases">
        <authorList>
            <consortium name="Pathogen Informatics"/>
        </authorList>
    </citation>
    <scope>NUCLEOTIDE SEQUENCE</scope>
</reference>
<protein>
    <submittedName>
        <fullName evidence="3">Uncharacterized protein</fullName>
    </submittedName>
</protein>
<dbReference type="OrthoDB" id="9998697at2759"/>
<evidence type="ECO:0000313" key="4">
    <source>
        <dbReference type="Proteomes" id="UP000784294"/>
    </source>
</evidence>
<keyword evidence="2" id="KW-0472">Membrane</keyword>
<comment type="caution">
    <text evidence="3">The sequence shown here is derived from an EMBL/GenBank/DDBJ whole genome shotgun (WGS) entry which is preliminary data.</text>
</comment>
<feature type="compositionally biased region" description="Gly residues" evidence="1">
    <location>
        <begin position="130"/>
        <end position="143"/>
    </location>
</feature>
<keyword evidence="4" id="KW-1185">Reference proteome</keyword>